<evidence type="ECO:0000256" key="2">
    <source>
        <dbReference type="SAM" id="MobiDB-lite"/>
    </source>
</evidence>
<evidence type="ECO:0000313" key="5">
    <source>
        <dbReference type="Proteomes" id="UP000721954"/>
    </source>
</evidence>
<dbReference type="InterPro" id="IPR046342">
    <property type="entry name" value="CBS_dom_sf"/>
</dbReference>
<reference evidence="4 5" key="1">
    <citation type="submission" date="2021-02" db="EMBL/GenBank/DDBJ databases">
        <title>Streptomyces spirodelae sp. nov., isolated from duckweed.</title>
        <authorList>
            <person name="Saimee Y."/>
            <person name="Duangmal K."/>
        </authorList>
    </citation>
    <scope>NUCLEOTIDE SEQUENCE [LARGE SCALE GENOMIC DNA]</scope>
    <source>
        <strain evidence="4 5">DSM 42105</strain>
    </source>
</reference>
<dbReference type="Gene3D" id="3.10.580.10">
    <property type="entry name" value="CBS-domain"/>
    <property type="match status" value="1"/>
</dbReference>
<evidence type="ECO:0000259" key="3">
    <source>
        <dbReference type="PROSITE" id="PS51371"/>
    </source>
</evidence>
<organism evidence="4 5">
    <name type="scientific">Streptomyces smyrnaeus</name>
    <dbReference type="NCBI Taxonomy" id="1387713"/>
    <lineage>
        <taxon>Bacteria</taxon>
        <taxon>Bacillati</taxon>
        <taxon>Actinomycetota</taxon>
        <taxon>Actinomycetes</taxon>
        <taxon>Kitasatosporales</taxon>
        <taxon>Streptomycetaceae</taxon>
        <taxon>Streptomyces</taxon>
    </lineage>
</organism>
<name>A0ABS3XR30_9ACTN</name>
<keyword evidence="1" id="KW-0129">CBS domain</keyword>
<keyword evidence="5" id="KW-1185">Reference proteome</keyword>
<sequence>MLVRDGETVPGSLHARGALVARAGDRPHLARDPAGPVPELSGGDTVADAVERLRHKRASLALVRDVPGRLTGMVGLDDLLARLPHPAAS</sequence>
<dbReference type="Pfam" id="PF00571">
    <property type="entry name" value="CBS"/>
    <property type="match status" value="1"/>
</dbReference>
<feature type="domain" description="CBS" evidence="3">
    <location>
        <begin position="31"/>
        <end position="89"/>
    </location>
</feature>
<feature type="region of interest" description="Disordered" evidence="2">
    <location>
        <begin position="22"/>
        <end position="43"/>
    </location>
</feature>
<proteinExistence type="predicted"/>
<dbReference type="PROSITE" id="PS51371">
    <property type="entry name" value="CBS"/>
    <property type="match status" value="1"/>
</dbReference>
<comment type="caution">
    <text evidence="4">The sequence shown here is derived from an EMBL/GenBank/DDBJ whole genome shotgun (WGS) entry which is preliminary data.</text>
</comment>
<dbReference type="Proteomes" id="UP000721954">
    <property type="component" value="Unassembled WGS sequence"/>
</dbReference>
<evidence type="ECO:0000256" key="1">
    <source>
        <dbReference type="PROSITE-ProRule" id="PRU00703"/>
    </source>
</evidence>
<evidence type="ECO:0000313" key="4">
    <source>
        <dbReference type="EMBL" id="MBO8197784.1"/>
    </source>
</evidence>
<accession>A0ABS3XR30</accession>
<protein>
    <recommendedName>
        <fullName evidence="3">CBS domain-containing protein</fullName>
    </recommendedName>
</protein>
<dbReference type="InterPro" id="IPR000644">
    <property type="entry name" value="CBS_dom"/>
</dbReference>
<dbReference type="SUPFAM" id="SSF54631">
    <property type="entry name" value="CBS-domain pair"/>
    <property type="match status" value="1"/>
</dbReference>
<dbReference type="EMBL" id="JAFFZM010000002">
    <property type="protein sequence ID" value="MBO8197784.1"/>
    <property type="molecule type" value="Genomic_DNA"/>
</dbReference>
<gene>
    <name evidence="4" type="ORF">JW613_05635</name>
</gene>